<protein>
    <submittedName>
        <fullName evidence="1">Uncharacterized protein</fullName>
    </submittedName>
</protein>
<evidence type="ECO:0000313" key="1">
    <source>
        <dbReference type="EMBL" id="KAF0045042.1"/>
    </source>
</evidence>
<dbReference type="Proteomes" id="UP000438429">
    <property type="component" value="Unassembled WGS sequence"/>
</dbReference>
<evidence type="ECO:0000313" key="2">
    <source>
        <dbReference type="Proteomes" id="UP000438429"/>
    </source>
</evidence>
<comment type="caution">
    <text evidence="1">The sequence shown here is derived from an EMBL/GenBank/DDBJ whole genome shotgun (WGS) entry which is preliminary data.</text>
</comment>
<accession>A0A6A4TSK9</accession>
<dbReference type="AlphaFoldDB" id="A0A6A4TSK9"/>
<gene>
    <name evidence="1" type="ORF">F2P81_001571</name>
</gene>
<proteinExistence type="predicted"/>
<sequence>MIKIRGCAGNSPPKIVSVSCGSAWTGLAGSTLQRHSQKPLFWMNLDDGPSRRSPEIYSGICEPSISLDLTEKEPIREMRRARRVDVRLLLDSCRVSFSAVTHRF</sequence>
<name>A0A6A4TSK9_SCOMX</name>
<dbReference type="EMBL" id="VEVO01000002">
    <property type="protein sequence ID" value="KAF0045042.1"/>
    <property type="molecule type" value="Genomic_DNA"/>
</dbReference>
<reference evidence="1 2" key="1">
    <citation type="submission" date="2019-06" db="EMBL/GenBank/DDBJ databases">
        <title>Draft genomes of female and male turbot (Scophthalmus maximus).</title>
        <authorList>
            <person name="Xu H."/>
            <person name="Xu X.-W."/>
            <person name="Shao C."/>
            <person name="Chen S."/>
        </authorList>
    </citation>
    <scope>NUCLEOTIDE SEQUENCE [LARGE SCALE GENOMIC DNA]</scope>
    <source>
        <strain evidence="1">Ysfricsl-2016a</strain>
        <tissue evidence="1">Blood</tissue>
    </source>
</reference>
<organism evidence="1 2">
    <name type="scientific">Scophthalmus maximus</name>
    <name type="common">Turbot</name>
    <name type="synonym">Psetta maxima</name>
    <dbReference type="NCBI Taxonomy" id="52904"/>
    <lineage>
        <taxon>Eukaryota</taxon>
        <taxon>Metazoa</taxon>
        <taxon>Chordata</taxon>
        <taxon>Craniata</taxon>
        <taxon>Vertebrata</taxon>
        <taxon>Euteleostomi</taxon>
        <taxon>Actinopterygii</taxon>
        <taxon>Neopterygii</taxon>
        <taxon>Teleostei</taxon>
        <taxon>Neoteleostei</taxon>
        <taxon>Acanthomorphata</taxon>
        <taxon>Carangaria</taxon>
        <taxon>Pleuronectiformes</taxon>
        <taxon>Pleuronectoidei</taxon>
        <taxon>Scophthalmidae</taxon>
        <taxon>Scophthalmus</taxon>
    </lineage>
</organism>